<proteinExistence type="predicted"/>
<name>A0A1M4W917_9FIRM</name>
<organism evidence="1 2">
    <name type="scientific">Tissierella praeacuta DSM 18095</name>
    <dbReference type="NCBI Taxonomy" id="1123404"/>
    <lineage>
        <taxon>Bacteria</taxon>
        <taxon>Bacillati</taxon>
        <taxon>Bacillota</taxon>
        <taxon>Tissierellia</taxon>
        <taxon>Tissierellales</taxon>
        <taxon>Tissierellaceae</taxon>
        <taxon>Tissierella</taxon>
    </lineage>
</organism>
<keyword evidence="2" id="KW-1185">Reference proteome</keyword>
<dbReference type="STRING" id="1123404.SAMN02745784_01790"/>
<dbReference type="Proteomes" id="UP000184114">
    <property type="component" value="Unassembled WGS sequence"/>
</dbReference>
<dbReference type="AlphaFoldDB" id="A0A1M4W917"/>
<evidence type="ECO:0000313" key="2">
    <source>
        <dbReference type="Proteomes" id="UP000184114"/>
    </source>
</evidence>
<reference evidence="2" key="1">
    <citation type="submission" date="2016-11" db="EMBL/GenBank/DDBJ databases">
        <authorList>
            <person name="Varghese N."/>
            <person name="Submissions S."/>
        </authorList>
    </citation>
    <scope>NUCLEOTIDE SEQUENCE [LARGE SCALE GENOMIC DNA]</scope>
    <source>
        <strain evidence="2">DSM 18095</strain>
    </source>
</reference>
<evidence type="ECO:0000313" key="1">
    <source>
        <dbReference type="EMBL" id="SHE77472.1"/>
    </source>
</evidence>
<sequence>MEFYIKEPDGFEIDLIQWKDKSKFYDNLKNKKMKTILLT</sequence>
<protein>
    <submittedName>
        <fullName evidence="1">Uncharacterized protein</fullName>
    </submittedName>
</protein>
<dbReference type="EMBL" id="FQTY01000006">
    <property type="protein sequence ID" value="SHE77472.1"/>
    <property type="molecule type" value="Genomic_DNA"/>
</dbReference>
<gene>
    <name evidence="1" type="ORF">SAMN02745784_01790</name>
</gene>
<accession>A0A1M4W917</accession>